<reference evidence="1 2" key="1">
    <citation type="submission" date="2016-04" db="EMBL/GenBank/DDBJ databases">
        <title>A degradative enzymes factory behind the ericoid mycorrhizal symbiosis.</title>
        <authorList>
            <consortium name="DOE Joint Genome Institute"/>
            <person name="Martino E."/>
            <person name="Morin E."/>
            <person name="Grelet G."/>
            <person name="Kuo A."/>
            <person name="Kohler A."/>
            <person name="Daghino S."/>
            <person name="Barry K."/>
            <person name="Choi C."/>
            <person name="Cichocki N."/>
            <person name="Clum A."/>
            <person name="Copeland A."/>
            <person name="Hainaut M."/>
            <person name="Haridas S."/>
            <person name="Labutti K."/>
            <person name="Lindquist E."/>
            <person name="Lipzen A."/>
            <person name="Khouja H.-R."/>
            <person name="Murat C."/>
            <person name="Ohm R."/>
            <person name="Olson A."/>
            <person name="Spatafora J."/>
            <person name="Veneault-Fourrey C."/>
            <person name="Henrissat B."/>
            <person name="Grigoriev I."/>
            <person name="Martin F."/>
            <person name="Perotto S."/>
        </authorList>
    </citation>
    <scope>NUCLEOTIDE SEQUENCE [LARGE SCALE GENOMIC DNA]</scope>
    <source>
        <strain evidence="1 2">E</strain>
    </source>
</reference>
<name>A0A2J6T5J3_9HELO</name>
<organism evidence="1 2">
    <name type="scientific">Hyaloscypha bicolor E</name>
    <dbReference type="NCBI Taxonomy" id="1095630"/>
    <lineage>
        <taxon>Eukaryota</taxon>
        <taxon>Fungi</taxon>
        <taxon>Dikarya</taxon>
        <taxon>Ascomycota</taxon>
        <taxon>Pezizomycotina</taxon>
        <taxon>Leotiomycetes</taxon>
        <taxon>Helotiales</taxon>
        <taxon>Hyaloscyphaceae</taxon>
        <taxon>Hyaloscypha</taxon>
        <taxon>Hyaloscypha bicolor</taxon>
    </lineage>
</organism>
<feature type="non-terminal residue" evidence="1">
    <location>
        <position position="353"/>
    </location>
</feature>
<protein>
    <submittedName>
        <fullName evidence="1">Uncharacterized protein</fullName>
    </submittedName>
</protein>
<dbReference type="InParanoid" id="A0A2J6T5J3"/>
<evidence type="ECO:0000313" key="2">
    <source>
        <dbReference type="Proteomes" id="UP000235371"/>
    </source>
</evidence>
<accession>A0A2J6T5J3</accession>
<dbReference type="EMBL" id="KZ613828">
    <property type="protein sequence ID" value="PMD58279.1"/>
    <property type="molecule type" value="Genomic_DNA"/>
</dbReference>
<evidence type="ECO:0000313" key="1">
    <source>
        <dbReference type="EMBL" id="PMD58279.1"/>
    </source>
</evidence>
<dbReference type="Proteomes" id="UP000235371">
    <property type="component" value="Unassembled WGS sequence"/>
</dbReference>
<dbReference type="AlphaFoldDB" id="A0A2J6T5J3"/>
<proteinExistence type="predicted"/>
<keyword evidence="2" id="KW-1185">Reference proteome</keyword>
<dbReference type="RefSeq" id="XP_024735183.1">
    <property type="nucleotide sequence ID" value="XM_024880546.1"/>
</dbReference>
<dbReference type="OrthoDB" id="3538087at2759"/>
<dbReference type="STRING" id="1095630.A0A2J6T5J3"/>
<sequence>MHLQVWDDWQKSSIMVSPAADIARVLNGLFKISRGEVDNITVLGYNECAFIAGIAQWLFNFTVRVEEENGRLVYTNTPEHKTAQVTLRYVAVDLQRHSLLLANTTYVLRSHTSLLIQTPDQSILKFALRAPWDECLSRLFGVADFNNRLIKNAKTFGGFLGSIARIYAAVAKGEMELESESKKSVTESNFKYLSETVYGRGFAQSVISTFPELKCGIGFLDSLDTAIGVTLDIARRDIEFQLRSLQSLCSCLTCHPHMLKYHSRCLVVMAFTLYHLVLIVSGVEYPPDLHPTLSGLEEIYQNCTFIWGYRGIGSPPKGHQTWEYCLDQLRTLNSNDINRRQADEFKEPVPGSL</sequence>
<dbReference type="GeneID" id="36588623"/>
<gene>
    <name evidence="1" type="ORF">K444DRAFT_614537</name>
</gene>